<accession>A0A9P4XW16</accession>
<dbReference type="AlphaFoldDB" id="A0A9P4XW16"/>
<name>A0A9P4XW16_CRYP1</name>
<sequence>MRKLRFVCQHLLLCSYSIIVKRTARQTFPRTEGCYQNSNHLERISTQPQPIRPSERLLAVKEEKKKKKKTHQERQKAQDAPLQPPLPVHA</sequence>
<evidence type="ECO:0000256" key="1">
    <source>
        <dbReference type="SAM" id="MobiDB-lite"/>
    </source>
</evidence>
<evidence type="ECO:0000313" key="2">
    <source>
        <dbReference type="EMBL" id="KAF3761876.1"/>
    </source>
</evidence>
<evidence type="ECO:0000313" key="3">
    <source>
        <dbReference type="Proteomes" id="UP000803844"/>
    </source>
</evidence>
<dbReference type="EMBL" id="MU032351">
    <property type="protein sequence ID" value="KAF3761876.1"/>
    <property type="molecule type" value="Genomic_DNA"/>
</dbReference>
<feature type="compositionally biased region" description="Basic and acidic residues" evidence="1">
    <location>
        <begin position="53"/>
        <end position="63"/>
    </location>
</feature>
<feature type="compositionally biased region" description="Polar residues" evidence="1">
    <location>
        <begin position="39"/>
        <end position="49"/>
    </location>
</feature>
<comment type="caution">
    <text evidence="2">The sequence shown here is derived from an EMBL/GenBank/DDBJ whole genome shotgun (WGS) entry which is preliminary data.</text>
</comment>
<keyword evidence="3" id="KW-1185">Reference proteome</keyword>
<dbReference type="RefSeq" id="XP_040772855.1">
    <property type="nucleotide sequence ID" value="XM_040924592.1"/>
</dbReference>
<protein>
    <submittedName>
        <fullName evidence="2">Uncharacterized protein</fullName>
    </submittedName>
</protein>
<proteinExistence type="predicted"/>
<dbReference type="Proteomes" id="UP000803844">
    <property type="component" value="Unassembled WGS sequence"/>
</dbReference>
<reference evidence="2" key="1">
    <citation type="journal article" date="2020" name="Phytopathology">
        <title>Genome sequence of the chestnut blight fungus Cryphonectria parasitica EP155: A fundamental resource for an archetypical invasive plant pathogen.</title>
        <authorList>
            <person name="Crouch J.A."/>
            <person name="Dawe A."/>
            <person name="Aerts A."/>
            <person name="Barry K."/>
            <person name="Churchill A.C.L."/>
            <person name="Grimwood J."/>
            <person name="Hillman B."/>
            <person name="Milgroom M.G."/>
            <person name="Pangilinan J."/>
            <person name="Smith M."/>
            <person name="Salamov A."/>
            <person name="Schmutz J."/>
            <person name="Yadav J."/>
            <person name="Grigoriev I.V."/>
            <person name="Nuss D."/>
        </authorList>
    </citation>
    <scope>NUCLEOTIDE SEQUENCE</scope>
    <source>
        <strain evidence="2">EP155</strain>
    </source>
</reference>
<dbReference type="GeneID" id="63841721"/>
<feature type="region of interest" description="Disordered" evidence="1">
    <location>
        <begin position="39"/>
        <end position="90"/>
    </location>
</feature>
<organism evidence="2 3">
    <name type="scientific">Cryphonectria parasitica (strain ATCC 38755 / EP155)</name>
    <dbReference type="NCBI Taxonomy" id="660469"/>
    <lineage>
        <taxon>Eukaryota</taxon>
        <taxon>Fungi</taxon>
        <taxon>Dikarya</taxon>
        <taxon>Ascomycota</taxon>
        <taxon>Pezizomycotina</taxon>
        <taxon>Sordariomycetes</taxon>
        <taxon>Sordariomycetidae</taxon>
        <taxon>Diaporthales</taxon>
        <taxon>Cryphonectriaceae</taxon>
        <taxon>Cryphonectria-Endothia species complex</taxon>
        <taxon>Cryphonectria</taxon>
    </lineage>
</organism>
<gene>
    <name evidence="2" type="ORF">M406DRAFT_57984</name>
</gene>